<dbReference type="InterPro" id="IPR045851">
    <property type="entry name" value="AMP-bd_C_sf"/>
</dbReference>
<dbReference type="PANTHER" id="PTHR43767">
    <property type="entry name" value="LONG-CHAIN-FATTY-ACID--COA LIGASE"/>
    <property type="match status" value="1"/>
</dbReference>
<evidence type="ECO:0000313" key="3">
    <source>
        <dbReference type="EMBL" id="RAI58315.1"/>
    </source>
</evidence>
<dbReference type="Gene3D" id="3.30.300.30">
    <property type="match status" value="1"/>
</dbReference>
<dbReference type="PANTHER" id="PTHR43767:SF8">
    <property type="entry name" value="LONG-CHAIN-FATTY-ACID--COA LIGASE"/>
    <property type="match status" value="1"/>
</dbReference>
<dbReference type="AlphaFoldDB" id="A0A327M768"/>
<comment type="caution">
    <text evidence="3">The sequence shown here is derived from an EMBL/GenBank/DDBJ whole genome shotgun (WGS) entry which is preliminary data.</text>
</comment>
<evidence type="ECO:0000259" key="2">
    <source>
        <dbReference type="Pfam" id="PF00501"/>
    </source>
</evidence>
<gene>
    <name evidence="3" type="ORF">DOO78_14990</name>
</gene>
<reference evidence="4" key="1">
    <citation type="submission" date="2018-06" db="EMBL/GenBank/DDBJ databases">
        <authorList>
            <person name="Khan S.A."/>
        </authorList>
    </citation>
    <scope>NUCLEOTIDE SEQUENCE [LARGE SCALE GENOMIC DNA]</scope>
    <source>
        <strain evidence="4">DB-1506</strain>
    </source>
</reference>
<keyword evidence="1" id="KW-0436">Ligase</keyword>
<dbReference type="EMBL" id="QLIX01000010">
    <property type="protein sequence ID" value="RAI58315.1"/>
    <property type="molecule type" value="Genomic_DNA"/>
</dbReference>
<dbReference type="InterPro" id="IPR042099">
    <property type="entry name" value="ANL_N_sf"/>
</dbReference>
<dbReference type="InterPro" id="IPR050237">
    <property type="entry name" value="ATP-dep_AMP-bd_enzyme"/>
</dbReference>
<keyword evidence="4" id="KW-1185">Reference proteome</keyword>
<dbReference type="Proteomes" id="UP000249065">
    <property type="component" value="Unassembled WGS sequence"/>
</dbReference>
<sequence length="500" mass="51534">MRCAAAASPASARSRRSARCAPSGSATGLCGPICGPWCGPRCDMAPEATLPLTDRRPDSVICRRDGRAITAGALFAAAAALARRLPADGGAEGPAEGPAAAPRAINVCAGRDRMLVGFVAALLRGHATLLNADPAPERLRALAERHPGAYVLADAPVAGDPGLPVLQVPAVAPEAAAPGPLPRIPARRVVAIGFTSGSTGAPTEHRKPWEALVAAAQAAAERFGLDDPAAPASLVATVPPQHMYGFETTIMLPLWAPVAIQAGASFFPNDVLDALEGVPAPRVLVTTPLHLRALLAEGRAPALLAAVISATAPLGPGLAEAVERDWGAPMLEIYGATEAGSMASRRSLHEPDWLPYRGVGIGPDSARIPGLGEVALADLLEPQPDGRVRLLGRRADVIKLGGRRASLADLNRRLLEVEGVVDGAFVAPEDLAADPAARLMAFAVAPGRSAEAILAALRRTVEPLFLPRPLLLVPALPRDRLGKLSHPALAAMRHAAQKGG</sequence>
<organism evidence="3 4">
    <name type="scientific">Roseicella frigidaeris</name>
    <dbReference type="NCBI Taxonomy" id="2230885"/>
    <lineage>
        <taxon>Bacteria</taxon>
        <taxon>Pseudomonadati</taxon>
        <taxon>Pseudomonadota</taxon>
        <taxon>Alphaproteobacteria</taxon>
        <taxon>Acetobacterales</taxon>
        <taxon>Roseomonadaceae</taxon>
        <taxon>Roseicella</taxon>
    </lineage>
</organism>
<accession>A0A327M768</accession>
<name>A0A327M768_9PROT</name>
<protein>
    <recommendedName>
        <fullName evidence="2">AMP-dependent synthetase/ligase domain-containing protein</fullName>
    </recommendedName>
</protein>
<evidence type="ECO:0000256" key="1">
    <source>
        <dbReference type="ARBA" id="ARBA00022598"/>
    </source>
</evidence>
<dbReference type="Pfam" id="PF00501">
    <property type="entry name" value="AMP-binding"/>
    <property type="match status" value="1"/>
</dbReference>
<dbReference type="SUPFAM" id="SSF56801">
    <property type="entry name" value="Acetyl-CoA synthetase-like"/>
    <property type="match status" value="1"/>
</dbReference>
<feature type="domain" description="AMP-dependent synthetase/ligase" evidence="2">
    <location>
        <begin position="56"/>
        <end position="360"/>
    </location>
</feature>
<evidence type="ECO:0000313" key="4">
    <source>
        <dbReference type="Proteomes" id="UP000249065"/>
    </source>
</evidence>
<dbReference type="Gene3D" id="3.40.50.12780">
    <property type="entry name" value="N-terminal domain of ligase-like"/>
    <property type="match status" value="1"/>
</dbReference>
<proteinExistence type="predicted"/>
<dbReference type="InterPro" id="IPR000873">
    <property type="entry name" value="AMP-dep_synth/lig_dom"/>
</dbReference>
<dbReference type="GO" id="GO:0016874">
    <property type="term" value="F:ligase activity"/>
    <property type="evidence" value="ECO:0007669"/>
    <property type="project" value="UniProtKB-KW"/>
</dbReference>